<keyword evidence="2" id="KW-1133">Transmembrane helix</keyword>
<dbReference type="OrthoDB" id="10537508at2759"/>
<reference evidence="3 4" key="1">
    <citation type="journal article" date="2013" name="PLoS Genet.">
        <title>The genome and development-dependent transcriptomes of Pyronema confluens: a window into fungal evolution.</title>
        <authorList>
            <person name="Traeger S."/>
            <person name="Altegoer F."/>
            <person name="Freitag M."/>
            <person name="Gabaldon T."/>
            <person name="Kempken F."/>
            <person name="Kumar A."/>
            <person name="Marcet-Houben M."/>
            <person name="Poggeler S."/>
            <person name="Stajich J.E."/>
            <person name="Nowrousian M."/>
        </authorList>
    </citation>
    <scope>NUCLEOTIDE SEQUENCE [LARGE SCALE GENOMIC DNA]</scope>
    <source>
        <strain evidence="4">CBS 100304</strain>
        <tissue evidence="3">Vegetative mycelium</tissue>
    </source>
</reference>
<sequence>MSTGLTLSNGIPSLITANITTGAAILAMANITTSLTSMASISTEVPTASITIGDTTITITTPTTSDLVMTSITTATPLLVSWSIIDSSATPIQQPTAPARFPAETVPPIPSGTKTYVRTSLDLDHHKRALWDGVTGDPHMCLLIEMFHEGFNKVIFSKHHPNNTAMHQYMDHQRPPGNSSKTVWKPRLYPWTDYVLSFAIVGPIPDAPGCCEVTNMGLTLECKESCLSPFWWWYGVILQCVTALVIGIFTLWKIRTTYAPEFSRLWWRYHRWRCENCREIQRRNEAFAWYRHLKNEAEWKFMEEARNTNDAVKKTEIYQKEIIKDQDRPIIPEWSNYYRMFIRGDLDAKYQYQREIIGRTGSDWMQSSFQTLMEQNQQVMHDYYLQEYAERYDPHAEYRCAYYTFQEWRAEKRRITRAYQAQTRRELLEEEEANWEDVDTDEEGTDDSDDDCDDDSDDDSDEDSDNDSDDDTDDDSGDDSDDYGSDDDDSDDSDDSDNLDEYSD</sequence>
<evidence type="ECO:0000313" key="4">
    <source>
        <dbReference type="Proteomes" id="UP000018144"/>
    </source>
</evidence>
<dbReference type="Proteomes" id="UP000018144">
    <property type="component" value="Unassembled WGS sequence"/>
</dbReference>
<keyword evidence="4" id="KW-1185">Reference proteome</keyword>
<feature type="region of interest" description="Disordered" evidence="1">
    <location>
        <begin position="428"/>
        <end position="504"/>
    </location>
</feature>
<dbReference type="EMBL" id="HF935332">
    <property type="protein sequence ID" value="CCX07084.1"/>
    <property type="molecule type" value="Genomic_DNA"/>
</dbReference>
<gene>
    <name evidence="3" type="ORF">PCON_06671</name>
</gene>
<evidence type="ECO:0000256" key="2">
    <source>
        <dbReference type="SAM" id="Phobius"/>
    </source>
</evidence>
<protein>
    <submittedName>
        <fullName evidence="3">Uncharacterized protein</fullName>
    </submittedName>
</protein>
<dbReference type="STRING" id="1076935.U4LAA4"/>
<keyword evidence="2" id="KW-0472">Membrane</keyword>
<evidence type="ECO:0000256" key="1">
    <source>
        <dbReference type="SAM" id="MobiDB-lite"/>
    </source>
</evidence>
<keyword evidence="2" id="KW-0812">Transmembrane</keyword>
<organism evidence="3 4">
    <name type="scientific">Pyronema omphalodes (strain CBS 100304)</name>
    <name type="common">Pyronema confluens</name>
    <dbReference type="NCBI Taxonomy" id="1076935"/>
    <lineage>
        <taxon>Eukaryota</taxon>
        <taxon>Fungi</taxon>
        <taxon>Dikarya</taxon>
        <taxon>Ascomycota</taxon>
        <taxon>Pezizomycotina</taxon>
        <taxon>Pezizomycetes</taxon>
        <taxon>Pezizales</taxon>
        <taxon>Pyronemataceae</taxon>
        <taxon>Pyronema</taxon>
    </lineage>
</organism>
<proteinExistence type="predicted"/>
<feature type="transmembrane region" description="Helical" evidence="2">
    <location>
        <begin position="231"/>
        <end position="252"/>
    </location>
</feature>
<accession>U4LAA4</accession>
<name>U4LAA4_PYROM</name>
<dbReference type="AlphaFoldDB" id="U4LAA4"/>
<evidence type="ECO:0000313" key="3">
    <source>
        <dbReference type="EMBL" id="CCX07084.1"/>
    </source>
</evidence>